<sequence length="90" mass="9630">MADFTPTATVKTIVRKLAAPINSLTSFTALVQDILDNNPWGCTSYEKAGVTLPEVSKSSESNSGRIIHENTEAKTVGFISVKTPTPLAIH</sequence>
<reference evidence="1 2" key="1">
    <citation type="submission" date="2018-05" db="EMBL/GenBank/DDBJ databases">
        <title>Draft genome of Methanospirillum lacunae Ki8-1.</title>
        <authorList>
            <person name="Dueholm M.S."/>
            <person name="Nielsen P.H."/>
            <person name="Bakmann L.F."/>
            <person name="Otzen D.E."/>
        </authorList>
    </citation>
    <scope>NUCLEOTIDE SEQUENCE [LARGE SCALE GENOMIC DNA]</scope>
    <source>
        <strain evidence="1 2">Ki8-1</strain>
    </source>
</reference>
<dbReference type="GeneID" id="97549224"/>
<protein>
    <submittedName>
        <fullName evidence="1">Uncharacterized protein</fullName>
    </submittedName>
</protein>
<organism evidence="1 2">
    <name type="scientific">Methanospirillum lacunae</name>
    <dbReference type="NCBI Taxonomy" id="668570"/>
    <lineage>
        <taxon>Archaea</taxon>
        <taxon>Methanobacteriati</taxon>
        <taxon>Methanobacteriota</taxon>
        <taxon>Stenosarchaea group</taxon>
        <taxon>Methanomicrobia</taxon>
        <taxon>Methanomicrobiales</taxon>
        <taxon>Methanospirillaceae</taxon>
        <taxon>Methanospirillum</taxon>
    </lineage>
</organism>
<dbReference type="RefSeq" id="WP_109967167.1">
    <property type="nucleotide sequence ID" value="NZ_CP176093.1"/>
</dbReference>
<dbReference type="EMBL" id="QGMY01000002">
    <property type="protein sequence ID" value="PWR73887.1"/>
    <property type="molecule type" value="Genomic_DNA"/>
</dbReference>
<evidence type="ECO:0000313" key="1">
    <source>
        <dbReference type="EMBL" id="PWR73887.1"/>
    </source>
</evidence>
<dbReference type="OrthoDB" id="117414at2157"/>
<name>A0A2V2NC12_9EURY</name>
<comment type="caution">
    <text evidence="1">The sequence shown here is derived from an EMBL/GenBank/DDBJ whole genome shotgun (WGS) entry which is preliminary data.</text>
</comment>
<dbReference type="AlphaFoldDB" id="A0A2V2NC12"/>
<accession>A0A2V2NC12</accession>
<keyword evidence="2" id="KW-1185">Reference proteome</keyword>
<dbReference type="Proteomes" id="UP000245657">
    <property type="component" value="Unassembled WGS sequence"/>
</dbReference>
<proteinExistence type="predicted"/>
<evidence type="ECO:0000313" key="2">
    <source>
        <dbReference type="Proteomes" id="UP000245657"/>
    </source>
</evidence>
<gene>
    <name evidence="1" type="ORF">DK846_01605</name>
</gene>